<evidence type="ECO:0000313" key="3">
    <source>
        <dbReference type="Proteomes" id="UP000251576"/>
    </source>
</evidence>
<evidence type="ECO:0000256" key="1">
    <source>
        <dbReference type="SAM" id="MobiDB-lite"/>
    </source>
</evidence>
<dbReference type="Proteomes" id="UP000251576">
    <property type="component" value="Unassembled WGS sequence"/>
</dbReference>
<protein>
    <recommendedName>
        <fullName evidence="4">RHS repeat protein</fullName>
    </recommendedName>
</protein>
<feature type="compositionally biased region" description="Basic and acidic residues" evidence="1">
    <location>
        <begin position="61"/>
        <end position="74"/>
    </location>
</feature>
<comment type="caution">
    <text evidence="2">The sequence shown here is derived from an EMBL/GenBank/DDBJ whole genome shotgun (WGS) entry which is preliminary data.</text>
</comment>
<evidence type="ECO:0008006" key="4">
    <source>
        <dbReference type="Google" id="ProtNLM"/>
    </source>
</evidence>
<sequence length="74" mass="8255">EEGALVATEWADGSEEIRQLNAAGLVIRQKDRTGKVTAFRYDLLCRPVWQGNPETGRGVQLHRDDAGSPERLIH</sequence>
<name>A0A330G1N8_ENTCL</name>
<reference evidence="2 3" key="1">
    <citation type="submission" date="2018-06" db="EMBL/GenBank/DDBJ databases">
        <title>ACT-28, a chromosomally-encoded AmpC with carbapenemase activity from Enterobacter kobei.</title>
        <authorList>
            <person name="Jousset A.B."/>
            <person name="Oueslati S."/>
            <person name="Bernabeu S."/>
            <person name="Takissian J."/>
            <person name="Creton E."/>
            <person name="Vogel A."/>
            <person name="Cotellon G."/>
            <person name="Bonnin R.A."/>
            <person name="Dortet L."/>
            <person name="Naas T."/>
        </authorList>
    </citation>
    <scope>NUCLEOTIDE SEQUENCE [LARGE SCALE GENOMIC DNA]</scope>
    <source>
        <strain evidence="2 3">99B3</strain>
    </source>
</reference>
<dbReference type="RefSeq" id="WP_181663700.1">
    <property type="nucleotide sequence ID" value="NZ_CABMNQ010000116.1"/>
</dbReference>
<dbReference type="AlphaFoldDB" id="A0A330G1N8"/>
<feature type="region of interest" description="Disordered" evidence="1">
    <location>
        <begin position="54"/>
        <end position="74"/>
    </location>
</feature>
<feature type="non-terminal residue" evidence="2">
    <location>
        <position position="74"/>
    </location>
</feature>
<evidence type="ECO:0000313" key="2">
    <source>
        <dbReference type="EMBL" id="RAZ60728.1"/>
    </source>
</evidence>
<feature type="non-terminal residue" evidence="2">
    <location>
        <position position="1"/>
    </location>
</feature>
<gene>
    <name evidence="2" type="ORF">DP202_26615</name>
</gene>
<accession>A0A330G1N8</accession>
<dbReference type="EMBL" id="QMDH01000116">
    <property type="protein sequence ID" value="RAZ60728.1"/>
    <property type="molecule type" value="Genomic_DNA"/>
</dbReference>
<proteinExistence type="predicted"/>
<organism evidence="2 3">
    <name type="scientific">Enterobacter cloacae</name>
    <dbReference type="NCBI Taxonomy" id="550"/>
    <lineage>
        <taxon>Bacteria</taxon>
        <taxon>Pseudomonadati</taxon>
        <taxon>Pseudomonadota</taxon>
        <taxon>Gammaproteobacteria</taxon>
        <taxon>Enterobacterales</taxon>
        <taxon>Enterobacteriaceae</taxon>
        <taxon>Enterobacter</taxon>
        <taxon>Enterobacter cloacae complex</taxon>
    </lineage>
</organism>